<evidence type="ECO:0000256" key="1">
    <source>
        <dbReference type="ARBA" id="ARBA00002606"/>
    </source>
</evidence>
<evidence type="ECO:0000256" key="6">
    <source>
        <dbReference type="ARBA" id="ARBA00022917"/>
    </source>
</evidence>
<evidence type="ECO:0000313" key="10">
    <source>
        <dbReference type="Proteomes" id="UP000251485"/>
    </source>
</evidence>
<dbReference type="AlphaFoldDB" id="A0A2X2C0Z3"/>
<dbReference type="CDD" id="cd08704">
    <property type="entry name" value="Met_tRNA_FMT_C"/>
    <property type="match status" value="1"/>
</dbReference>
<name>A0A2X2C0Z3_PROMI</name>
<comment type="function">
    <text evidence="1">Attaches a formyl group to the free amino group of methionyl-tRNA(fMet). The formyl group appears to play a dual role in the initiator identity of N-formylmethionyl-tRNA by promoting its recognition by IF2 and preventing the misappropriation of this tRNA by the elongation apparatus.</text>
</comment>
<accession>A0A2X2C0Z3</accession>
<dbReference type="GO" id="GO:0004479">
    <property type="term" value="F:methionyl-tRNA formyltransferase activity"/>
    <property type="evidence" value="ECO:0007669"/>
    <property type="project" value="UniProtKB-EC"/>
</dbReference>
<dbReference type="InterPro" id="IPR011034">
    <property type="entry name" value="Formyl_transferase-like_C_sf"/>
</dbReference>
<dbReference type="InterPro" id="IPR037022">
    <property type="entry name" value="Formyl_trans_C_sf"/>
</dbReference>
<organism evidence="9 10">
    <name type="scientific">Proteus mirabilis</name>
    <dbReference type="NCBI Taxonomy" id="584"/>
    <lineage>
        <taxon>Bacteria</taxon>
        <taxon>Pseudomonadati</taxon>
        <taxon>Pseudomonadota</taxon>
        <taxon>Gammaproteobacteria</taxon>
        <taxon>Enterobacterales</taxon>
        <taxon>Morganellaceae</taxon>
        <taxon>Proteus</taxon>
    </lineage>
</organism>
<evidence type="ECO:0000256" key="2">
    <source>
        <dbReference type="ARBA" id="ARBA00010699"/>
    </source>
</evidence>
<dbReference type="InterPro" id="IPR005793">
    <property type="entry name" value="Formyl_trans_C"/>
</dbReference>
<comment type="catalytic activity">
    <reaction evidence="7">
        <text>L-methionyl-tRNA(fMet) + (6R)-10-formyltetrahydrofolate = N-formyl-L-methionyl-tRNA(fMet) + (6S)-5,6,7,8-tetrahydrofolate + H(+)</text>
        <dbReference type="Rhea" id="RHEA:24380"/>
        <dbReference type="Rhea" id="RHEA-COMP:9952"/>
        <dbReference type="Rhea" id="RHEA-COMP:9953"/>
        <dbReference type="ChEBI" id="CHEBI:15378"/>
        <dbReference type="ChEBI" id="CHEBI:57453"/>
        <dbReference type="ChEBI" id="CHEBI:78530"/>
        <dbReference type="ChEBI" id="CHEBI:78844"/>
        <dbReference type="ChEBI" id="CHEBI:195366"/>
        <dbReference type="EC" id="2.1.2.9"/>
    </reaction>
</comment>
<dbReference type="SUPFAM" id="SSF50486">
    <property type="entry name" value="FMT C-terminal domain-like"/>
    <property type="match status" value="1"/>
</dbReference>
<evidence type="ECO:0000256" key="5">
    <source>
        <dbReference type="ARBA" id="ARBA00022679"/>
    </source>
</evidence>
<comment type="similarity">
    <text evidence="2">Belongs to the Fmt family.</text>
</comment>
<proteinExistence type="inferred from homology"/>
<evidence type="ECO:0000256" key="4">
    <source>
        <dbReference type="ARBA" id="ARBA00016014"/>
    </source>
</evidence>
<dbReference type="Pfam" id="PF02911">
    <property type="entry name" value="Formyl_trans_C"/>
    <property type="match status" value="1"/>
</dbReference>
<evidence type="ECO:0000313" key="9">
    <source>
        <dbReference type="EMBL" id="SPZ02382.1"/>
    </source>
</evidence>
<evidence type="ECO:0000256" key="7">
    <source>
        <dbReference type="ARBA" id="ARBA00048558"/>
    </source>
</evidence>
<feature type="domain" description="Formyl transferase C-terminal" evidence="8">
    <location>
        <begin position="2"/>
        <end position="62"/>
    </location>
</feature>
<sequence>MLDDQPVKVWEAQVIASDNTNQIPGTLLKADKTGIYIVTGEGILNITKLQPSGKKTYGISRFPKFQKRLVYPWENHSIMILPLEITIFQGVLFSRQYYSSLAANI</sequence>
<reference evidence="9 10" key="1">
    <citation type="submission" date="2018-06" db="EMBL/GenBank/DDBJ databases">
        <authorList>
            <consortium name="Pathogen Informatics"/>
            <person name="Doyle S."/>
        </authorList>
    </citation>
    <scope>NUCLEOTIDE SEQUENCE [LARGE SCALE GENOMIC DNA]</scope>
    <source>
        <strain evidence="9 10">NCTC10975</strain>
    </source>
</reference>
<keyword evidence="6" id="KW-0648">Protein biosynthesis</keyword>
<gene>
    <name evidence="9" type="primary">fmt_1</name>
    <name evidence="9" type="ORF">NCTC10975_04477</name>
</gene>
<dbReference type="InterPro" id="IPR044135">
    <property type="entry name" value="Met-tRNA-FMT_C"/>
</dbReference>
<protein>
    <recommendedName>
        <fullName evidence="4">Methionyl-tRNA formyltransferase</fullName>
        <ecNumber evidence="3">2.1.2.9</ecNumber>
    </recommendedName>
</protein>
<dbReference type="EC" id="2.1.2.9" evidence="3"/>
<keyword evidence="5 9" id="KW-0808">Transferase</keyword>
<evidence type="ECO:0000259" key="8">
    <source>
        <dbReference type="Pfam" id="PF02911"/>
    </source>
</evidence>
<evidence type="ECO:0000256" key="3">
    <source>
        <dbReference type="ARBA" id="ARBA00012261"/>
    </source>
</evidence>
<dbReference type="Gene3D" id="3.10.25.10">
    <property type="entry name" value="Formyl transferase, C-terminal domain"/>
    <property type="match status" value="1"/>
</dbReference>
<dbReference type="Proteomes" id="UP000251485">
    <property type="component" value="Unassembled WGS sequence"/>
</dbReference>
<dbReference type="EMBL" id="UAUE01000030">
    <property type="protein sequence ID" value="SPZ02382.1"/>
    <property type="molecule type" value="Genomic_DNA"/>
</dbReference>